<evidence type="ECO:0000313" key="2">
    <source>
        <dbReference type="Ensembl" id="ENSSSCP00050000406.1"/>
    </source>
</evidence>
<proteinExistence type="predicted"/>
<organism evidence="2 3">
    <name type="scientific">Sus scrofa</name>
    <name type="common">Pig</name>
    <dbReference type="NCBI Taxonomy" id="9823"/>
    <lineage>
        <taxon>Eukaryota</taxon>
        <taxon>Metazoa</taxon>
        <taxon>Chordata</taxon>
        <taxon>Craniata</taxon>
        <taxon>Vertebrata</taxon>
        <taxon>Euteleostomi</taxon>
        <taxon>Mammalia</taxon>
        <taxon>Eutheria</taxon>
        <taxon>Laurasiatheria</taxon>
        <taxon>Artiodactyla</taxon>
        <taxon>Suina</taxon>
        <taxon>Suidae</taxon>
        <taxon>Sus</taxon>
    </lineage>
</organism>
<sequence>DQSPHFTTEETNETINKMKRKHEAHSVLQKLPHCQKAAREMLKASKNKYLEKRNKNKKQKTPTVSNTLTLGEEAEA</sequence>
<evidence type="ECO:0000313" key="3">
    <source>
        <dbReference type="Proteomes" id="UP000694571"/>
    </source>
</evidence>
<evidence type="ECO:0000256" key="1">
    <source>
        <dbReference type="SAM" id="MobiDB-lite"/>
    </source>
</evidence>
<name>A0A8D1JMN2_PIG</name>
<dbReference type="Proteomes" id="UP000694571">
    <property type="component" value="Unplaced"/>
</dbReference>
<accession>A0A8D1JMN2</accession>
<dbReference type="Ensembl" id="ENSSSCT00050001480.1">
    <property type="protein sequence ID" value="ENSSSCP00050000406.1"/>
    <property type="gene ID" value="ENSSSCG00050001231.1"/>
</dbReference>
<protein>
    <submittedName>
        <fullName evidence="2">Uncharacterized protein</fullName>
    </submittedName>
</protein>
<dbReference type="AlphaFoldDB" id="A0A8D1JMN2"/>
<reference evidence="2" key="1">
    <citation type="submission" date="2025-08" db="UniProtKB">
        <authorList>
            <consortium name="Ensembl"/>
        </authorList>
    </citation>
    <scope>IDENTIFICATION</scope>
</reference>
<feature type="region of interest" description="Disordered" evidence="1">
    <location>
        <begin position="47"/>
        <end position="76"/>
    </location>
</feature>